<dbReference type="AlphaFoldDB" id="A0A830ECW4"/>
<reference evidence="6" key="1">
    <citation type="journal article" date="2014" name="Int. J. Syst. Evol. Microbiol.">
        <title>Complete genome sequence of Corynebacterium casei LMG S-19264T (=DSM 44701T), isolated from a smear-ripened cheese.</title>
        <authorList>
            <consortium name="US DOE Joint Genome Institute (JGI-PGF)"/>
            <person name="Walter F."/>
            <person name="Albersmeier A."/>
            <person name="Kalinowski J."/>
            <person name="Ruckert C."/>
        </authorList>
    </citation>
    <scope>NUCLEOTIDE SEQUENCE</scope>
    <source>
        <strain evidence="6">JCM 14359</strain>
    </source>
</reference>
<evidence type="ECO:0000313" key="6">
    <source>
        <dbReference type="EMBL" id="GGI99697.1"/>
    </source>
</evidence>
<proteinExistence type="inferred from homology"/>
<comment type="catalytic activity">
    <reaction evidence="4">
        <text>a D-aminoacyl-tRNA + H2O = a tRNA + a D-alpha-amino acid + H(+)</text>
        <dbReference type="Rhea" id="RHEA:13953"/>
        <dbReference type="Rhea" id="RHEA-COMP:10123"/>
        <dbReference type="Rhea" id="RHEA-COMP:10124"/>
        <dbReference type="ChEBI" id="CHEBI:15377"/>
        <dbReference type="ChEBI" id="CHEBI:15378"/>
        <dbReference type="ChEBI" id="CHEBI:59871"/>
        <dbReference type="ChEBI" id="CHEBI:78442"/>
        <dbReference type="ChEBI" id="CHEBI:79333"/>
        <dbReference type="EC" id="3.1.1.96"/>
    </reaction>
</comment>
<name>A0A830ECW4_9EURY</name>
<evidence type="ECO:0000256" key="5">
    <source>
        <dbReference type="SAM" id="MobiDB-lite"/>
    </source>
</evidence>
<dbReference type="HAMAP" id="MF_00562">
    <property type="entry name" value="Deacylase_DtdA"/>
    <property type="match status" value="1"/>
</dbReference>
<keyword evidence="3 4" id="KW-0862">Zinc</keyword>
<reference evidence="6" key="2">
    <citation type="submission" date="2020-09" db="EMBL/GenBank/DDBJ databases">
        <authorList>
            <person name="Sun Q."/>
            <person name="Ohkuma M."/>
        </authorList>
    </citation>
    <scope>NUCLEOTIDE SEQUENCE</scope>
    <source>
        <strain evidence="6">JCM 14359</strain>
    </source>
</reference>
<evidence type="ECO:0000256" key="2">
    <source>
        <dbReference type="ARBA" id="ARBA00022801"/>
    </source>
</evidence>
<feature type="compositionally biased region" description="Gly residues" evidence="5">
    <location>
        <begin position="210"/>
        <end position="220"/>
    </location>
</feature>
<dbReference type="GO" id="GO:0008270">
    <property type="term" value="F:zinc ion binding"/>
    <property type="evidence" value="ECO:0007669"/>
    <property type="project" value="UniProtKB-UniRule"/>
</dbReference>
<sequence length="487" mass="50300">MVSRADDASVAIGEALVSLVEWDERDDPGRSDADGGGTYRRHGDFELRAFDEWHLELDGVADAFSEPPAFVVFLSRHAGETGPLLSAHFTGNFGPAEYGGDPGELARACPNVQRAVIDGFDRYAPERYEVGLECTHHGPTDVGAPSLFVELGSSDAEWTDPEGARAVARSVLELSGVRPDAVPADGVKTGAVGTSGGDGDGNGDGDGDGDGNGNGNGDGNGTLDRTRHVVGFGGGHYVPQFERILRETDWRVGHVAADWGLSSMGAPDANADLVAAAFEESAATRAVVVDDDPELAAVVEGLGYRVVGETWLRETTGVDLGLVAALESALEPIGDGLRFGAPAAAPDAPGPEGFEVVSLPDDLLAEASGINREAVADALVEHAVAFETVEGGTKPRGRAAVADAAVVDGIAEAVAAVLREKYDTVARTDGRVVATRRTFDPAAAAAAGVPEGPAFGRLSAGDAVEVDGRTVDPAEVHTDETVSFRVE</sequence>
<dbReference type="Pfam" id="PF04414">
    <property type="entry name" value="tRNA_deacylase"/>
    <property type="match status" value="2"/>
</dbReference>
<dbReference type="GO" id="GO:0019478">
    <property type="term" value="P:D-amino acid catabolic process"/>
    <property type="evidence" value="ECO:0007669"/>
    <property type="project" value="UniProtKB-UniRule"/>
</dbReference>
<comment type="cofactor">
    <cofactor evidence="4">
        <name>Zn(2+)</name>
        <dbReference type="ChEBI" id="CHEBI:29105"/>
    </cofactor>
    <text evidence="4">Binds 2 Zn(2+) ions per subunit.</text>
</comment>
<evidence type="ECO:0000256" key="3">
    <source>
        <dbReference type="ARBA" id="ARBA00022833"/>
    </source>
</evidence>
<evidence type="ECO:0000256" key="1">
    <source>
        <dbReference type="ARBA" id="ARBA00022723"/>
    </source>
</evidence>
<keyword evidence="2 4" id="KW-0378">Hydrolase</keyword>
<comment type="catalytic activity">
    <reaction evidence="4">
        <text>glycyl-tRNA(Ala) + H2O = tRNA(Ala) + glycine + H(+)</text>
        <dbReference type="Rhea" id="RHEA:53744"/>
        <dbReference type="Rhea" id="RHEA-COMP:9657"/>
        <dbReference type="Rhea" id="RHEA-COMP:13640"/>
        <dbReference type="ChEBI" id="CHEBI:15377"/>
        <dbReference type="ChEBI" id="CHEBI:15378"/>
        <dbReference type="ChEBI" id="CHEBI:57305"/>
        <dbReference type="ChEBI" id="CHEBI:78442"/>
        <dbReference type="ChEBI" id="CHEBI:78522"/>
        <dbReference type="EC" id="3.1.1.96"/>
    </reaction>
</comment>
<evidence type="ECO:0000256" key="4">
    <source>
        <dbReference type="HAMAP-Rule" id="MF_00562"/>
    </source>
</evidence>
<comment type="function">
    <text evidence="4">D-aminoacyl-tRNA deacylase with broad substrate specificity. By recycling D-aminoacyl-tRNA to D-amino acids and free tRNA molecules, this enzyme counteracts the toxicity associated with the formation of D-aminoacyl-tRNA entities in vivo.</text>
</comment>
<dbReference type="SUPFAM" id="SSF142535">
    <property type="entry name" value="AF0625-like"/>
    <property type="match status" value="2"/>
</dbReference>
<dbReference type="GO" id="GO:0051499">
    <property type="term" value="F:D-aminoacyl-tRNA deacylase activity"/>
    <property type="evidence" value="ECO:0007669"/>
    <property type="project" value="UniProtKB-UniRule"/>
</dbReference>
<dbReference type="Gene3D" id="3.40.630.50">
    <property type="entry name" value="AF0625-like"/>
    <property type="match status" value="1"/>
</dbReference>
<organism evidence="6 7">
    <name type="scientific">Halobellus salinus</name>
    <dbReference type="NCBI Taxonomy" id="931585"/>
    <lineage>
        <taxon>Archaea</taxon>
        <taxon>Methanobacteriati</taxon>
        <taxon>Methanobacteriota</taxon>
        <taxon>Stenosarchaea group</taxon>
        <taxon>Halobacteria</taxon>
        <taxon>Halobacteriales</taxon>
        <taxon>Haloferacaceae</taxon>
        <taxon>Halobellus</taxon>
    </lineage>
</organism>
<comment type="similarity">
    <text evidence="4">Belongs to the DtdA deacylase family.</text>
</comment>
<keyword evidence="7" id="KW-1185">Reference proteome</keyword>
<dbReference type="Proteomes" id="UP000653099">
    <property type="component" value="Unassembled WGS sequence"/>
</dbReference>
<dbReference type="InterPro" id="IPR007508">
    <property type="entry name" value="DtdA"/>
</dbReference>
<protein>
    <recommendedName>
        <fullName evidence="4">D-aminoacyl-tRNA deacylase</fullName>
        <ecNumber evidence="4">3.1.1.96</ecNumber>
    </recommendedName>
</protein>
<dbReference type="EMBL" id="BMOC01000003">
    <property type="protein sequence ID" value="GGI99697.1"/>
    <property type="molecule type" value="Genomic_DNA"/>
</dbReference>
<dbReference type="EC" id="3.1.1.96" evidence="4"/>
<dbReference type="Gene3D" id="3.40.50.10700">
    <property type="entry name" value="AF0625-like"/>
    <property type="match status" value="1"/>
</dbReference>
<dbReference type="InterPro" id="IPR018033">
    <property type="entry name" value="Deacylase_DtdA_archaea"/>
</dbReference>
<keyword evidence="1 4" id="KW-0479">Metal-binding</keyword>
<comment type="subunit">
    <text evidence="4">Monomer.</text>
</comment>
<feature type="region of interest" description="Disordered" evidence="5">
    <location>
        <begin position="180"/>
        <end position="226"/>
    </location>
</feature>
<comment type="caution">
    <text evidence="6">The sequence shown here is derived from an EMBL/GenBank/DDBJ whole genome shotgun (WGS) entry which is preliminary data.</text>
</comment>
<gene>
    <name evidence="4" type="primary">dtdA</name>
    <name evidence="6" type="ORF">GCM10008995_06920</name>
</gene>
<dbReference type="PANTHER" id="PTHR34667">
    <property type="entry name" value="D-AMINOACYL-TRNA DEACYLASE"/>
    <property type="match status" value="1"/>
</dbReference>
<dbReference type="PANTHER" id="PTHR34667:SF1">
    <property type="entry name" value="D-AMINOACYL-TRNA DEACYLASE"/>
    <property type="match status" value="1"/>
</dbReference>
<accession>A0A830ECW4</accession>
<evidence type="ECO:0000313" key="7">
    <source>
        <dbReference type="Proteomes" id="UP000653099"/>
    </source>
</evidence>